<dbReference type="Proteomes" id="UP000178109">
    <property type="component" value="Unassembled WGS sequence"/>
</dbReference>
<keyword evidence="1" id="KW-1133">Transmembrane helix</keyword>
<dbReference type="EMBL" id="MHKO01000051">
    <property type="protein sequence ID" value="OGY91205.1"/>
    <property type="molecule type" value="Genomic_DNA"/>
</dbReference>
<gene>
    <name evidence="2" type="ORF">A3H70_02590</name>
</gene>
<evidence type="ECO:0000256" key="1">
    <source>
        <dbReference type="SAM" id="Phobius"/>
    </source>
</evidence>
<reference evidence="2 3" key="1">
    <citation type="journal article" date="2016" name="Nat. Commun.">
        <title>Thousands of microbial genomes shed light on interconnected biogeochemical processes in an aquifer system.</title>
        <authorList>
            <person name="Anantharaman K."/>
            <person name="Brown C.T."/>
            <person name="Hug L.A."/>
            <person name="Sharon I."/>
            <person name="Castelle C.J."/>
            <person name="Probst A.J."/>
            <person name="Thomas B.C."/>
            <person name="Singh A."/>
            <person name="Wilkins M.J."/>
            <person name="Karaoz U."/>
            <person name="Brodie E.L."/>
            <person name="Williams K.H."/>
            <person name="Hubbard S.S."/>
            <person name="Banfield J.F."/>
        </authorList>
    </citation>
    <scope>NUCLEOTIDE SEQUENCE [LARGE SCALE GENOMIC DNA]</scope>
</reference>
<protein>
    <submittedName>
        <fullName evidence="2">Uncharacterized protein</fullName>
    </submittedName>
</protein>
<dbReference type="AlphaFoldDB" id="A0A1G2BPU6"/>
<proteinExistence type="predicted"/>
<feature type="transmembrane region" description="Helical" evidence="1">
    <location>
        <begin position="9"/>
        <end position="30"/>
    </location>
</feature>
<sequence>MPKRKKSRLITFLIVLFILILLLALGWWGFSKVKQQIELKEKDREENFADWIFGSFSDMFSGQGYVDIARTTMKLNKITTAYTFPVKYDWKKIKTCVEKNCGLNTEDELKKCVGNNCLEKKDNEFYYNGKLLPLPKEFKVKNLIDLTFDTLKTKWIIGAVIKRNKDEYQGVVYVFNGQKFSAIVDERNESFISKYPGTFGSGGDDDDFLIIYGAYQGLGYRYKDGEMIDLSNYFGIRQMNNGFRGKVIKIGRGDSTTWYIYSLTPGNPQLIKFWQNKTDNIEGSYSYNEEIFNPNTLQAIFQPDKNNEELNLLSIINDNNTYELWQFTDIGFVNNFSKEVVSLNFYSNSALDIKKVLLKNVWLNQSSLLATDFYISTDGLNWQEASINQESFFDGPRDNSLFWKALFKPAANRYYSPNFDFLGIDYFYK</sequence>
<accession>A0A1G2BPU6</accession>
<evidence type="ECO:0000313" key="3">
    <source>
        <dbReference type="Proteomes" id="UP000178109"/>
    </source>
</evidence>
<evidence type="ECO:0000313" key="2">
    <source>
        <dbReference type="EMBL" id="OGY91205.1"/>
    </source>
</evidence>
<name>A0A1G2BPU6_9BACT</name>
<keyword evidence="1" id="KW-0812">Transmembrane</keyword>
<comment type="caution">
    <text evidence="2">The sequence shown here is derived from an EMBL/GenBank/DDBJ whole genome shotgun (WGS) entry which is preliminary data.</text>
</comment>
<organism evidence="2 3">
    <name type="scientific">Candidatus Komeilibacteria bacterium RIFCSPLOWO2_02_FULL_48_11</name>
    <dbReference type="NCBI Taxonomy" id="1798553"/>
    <lineage>
        <taxon>Bacteria</taxon>
        <taxon>Candidatus Komeiliibacteriota</taxon>
    </lineage>
</organism>
<keyword evidence="1" id="KW-0472">Membrane</keyword>